<keyword evidence="2" id="KW-1185">Reference proteome</keyword>
<gene>
    <name evidence="1" type="ORF">CDAR_518171</name>
</gene>
<evidence type="ECO:0000313" key="1">
    <source>
        <dbReference type="EMBL" id="GIY22746.1"/>
    </source>
</evidence>
<protein>
    <submittedName>
        <fullName evidence="1">Uncharacterized protein</fullName>
    </submittedName>
</protein>
<proteinExistence type="predicted"/>
<organism evidence="1 2">
    <name type="scientific">Caerostris darwini</name>
    <dbReference type="NCBI Taxonomy" id="1538125"/>
    <lineage>
        <taxon>Eukaryota</taxon>
        <taxon>Metazoa</taxon>
        <taxon>Ecdysozoa</taxon>
        <taxon>Arthropoda</taxon>
        <taxon>Chelicerata</taxon>
        <taxon>Arachnida</taxon>
        <taxon>Araneae</taxon>
        <taxon>Araneomorphae</taxon>
        <taxon>Entelegynae</taxon>
        <taxon>Araneoidea</taxon>
        <taxon>Araneidae</taxon>
        <taxon>Caerostris</taxon>
    </lineage>
</organism>
<sequence>MLSPLTPQNPIYPVYSCAYLERGIQYIIPLDERLACEAPRFLRFPLSALLLRRSPDITETIWLFCFIGQLYLKTFAELSSFWLPKRSSSREGAQKTTFSGEFSWSHKPARTIKESMTVIKTIVIQ</sequence>
<evidence type="ECO:0000313" key="2">
    <source>
        <dbReference type="Proteomes" id="UP001054837"/>
    </source>
</evidence>
<dbReference type="EMBL" id="BPLQ01006477">
    <property type="protein sequence ID" value="GIY22746.1"/>
    <property type="molecule type" value="Genomic_DNA"/>
</dbReference>
<comment type="caution">
    <text evidence="1">The sequence shown here is derived from an EMBL/GenBank/DDBJ whole genome shotgun (WGS) entry which is preliminary data.</text>
</comment>
<dbReference type="Proteomes" id="UP001054837">
    <property type="component" value="Unassembled WGS sequence"/>
</dbReference>
<accession>A0AAV4RPM4</accession>
<name>A0AAV4RPM4_9ARAC</name>
<dbReference type="AlphaFoldDB" id="A0AAV4RPM4"/>
<reference evidence="1 2" key="1">
    <citation type="submission" date="2021-06" db="EMBL/GenBank/DDBJ databases">
        <title>Caerostris darwini draft genome.</title>
        <authorList>
            <person name="Kono N."/>
            <person name="Arakawa K."/>
        </authorList>
    </citation>
    <scope>NUCLEOTIDE SEQUENCE [LARGE SCALE GENOMIC DNA]</scope>
</reference>